<organism evidence="3 4">
    <name type="scientific">Anaerobiospirillum thomasii</name>
    <dbReference type="NCBI Taxonomy" id="179995"/>
    <lineage>
        <taxon>Bacteria</taxon>
        <taxon>Pseudomonadati</taxon>
        <taxon>Pseudomonadota</taxon>
        <taxon>Gammaproteobacteria</taxon>
        <taxon>Aeromonadales</taxon>
        <taxon>Succinivibrionaceae</taxon>
        <taxon>Anaerobiospirillum</taxon>
    </lineage>
</organism>
<feature type="domain" description="Autotransporter" evidence="2">
    <location>
        <begin position="988"/>
        <end position="1265"/>
    </location>
</feature>
<sequence>MLNCKKISESALKPTADVKQTCEIIMIIKSAYTKSSFSKTAIAAGLERLLNLHTYKKYTHMGGGVISSILLVGVLFNPLSLQASESAHLKCDAQLNGDCKIKTHDFTDPKNQSDPYTSIYSQATDINSNGNINGTHIQIGHPNQATGKEYLINLEKDNKFNLTAQGAVNFTYLDMQNTTTDINHGFYRKENVIYGDGLQIKVNNQKNKDVNLTGFRFADNNGMSNGKRSVEFKGNNGLVFRTEVSDPTVNSTNYSIHATNSEIILKSSAHFYSSEIKGTNNSQLKDKYGIYLENSRIWFTPESNKNSLHISNLVNNNSEIIVNNFLIPAGNINKQQNTIDFKYSKEANSNAQGLPNSKYYFGTIHNTDPNKKLKFNYMEYSELGAMQHGSWDEGLKSELPLDCEEMRVIYNFLTQNPSPSPDDPDNKHRFHVGNYRAITNLKLENGKQLFDYIDIVNSVADGANSVKNYSYFLTSDKLYVLHKKFTQSSTIEKEGEPNQQTDVTVGHLDVSTDIEVSEDGKDGANGTNGNSIHHSSLVSTKNTSASLDSIKTTSFIGGNGTAGTDGTDAHLFGHGGDGGRGGSGGSIDIALVASSKIATISGTTSITAQGGDGAKGANGGKKKTHDKHLDKYNKTRLDGYKGVGGSGGSVDLVGYRAVGEGPGGAGIGVRDAIITLDNVDMTLIGKAGKGAESGKFGRDTVAGTNDKLPSKGEDGKVRVSGVDVLSGATLHVKDSAKIHTEAHVHNKKDGKAYSLYMKGDGSPFNEKHNASVLEVGGNLDLSSSINVNGKVEKGNGIHLENTVIAFKDDNGGKGQFGSNKTKYYTITTDRVELSGDNAIVFYTDIQSGKGDKVVVTDGFDILKKGKLKIRIHSDASIKDPTEFTGTLNVSGKHTLIDLPDNIGKLPDDVLGRIDSAWKEDNGAVKLSIKADISQDNNFDIVVNNIASSNTNQASNPVETAMINTFLINRMAFLTNSELSERFRMLKKDNSRNYGLWVQNFYKDVDFDVNDKIGLTAHAKLNSSYIGFDTLKSFGEYDAMYGAYAGYSKMKSTLNLFEASSDIKNTNVGIYGALAFNTGTYFEGSVHYNHFDSTAKSRIEGGYQGEDSGTLKINSIGTTLAAGHRFNLAYDTVIDAALKFDYKLFMGENFTTKKGLEIIGDTYSTYGLATSVLVGKYLNDRHSLVYVKGEAGYHYSDISSKTSVKDRAKIFSFDNPDYDFTYGSMALGVNHRFFNCVDATLEAHNYFLEGSKSDNFGIKAELRYVF</sequence>
<protein>
    <submittedName>
        <fullName evidence="3">Type V secretory pathway, adhesin AidA</fullName>
    </submittedName>
</protein>
<dbReference type="GO" id="GO:0019867">
    <property type="term" value="C:outer membrane"/>
    <property type="evidence" value="ECO:0007669"/>
    <property type="project" value="InterPro"/>
</dbReference>
<dbReference type="InterPro" id="IPR006315">
    <property type="entry name" value="OM_autotransptr_brl_dom"/>
</dbReference>
<feature type="region of interest" description="Disordered" evidence="1">
    <location>
        <begin position="516"/>
        <end position="537"/>
    </location>
</feature>
<keyword evidence="4" id="KW-1185">Reference proteome</keyword>
<proteinExistence type="predicted"/>
<dbReference type="InterPro" id="IPR036709">
    <property type="entry name" value="Autotransporte_beta_dom_sf"/>
</dbReference>
<evidence type="ECO:0000313" key="3">
    <source>
        <dbReference type="EMBL" id="SPT70360.1"/>
    </source>
</evidence>
<evidence type="ECO:0000256" key="1">
    <source>
        <dbReference type="SAM" id="MobiDB-lite"/>
    </source>
</evidence>
<evidence type="ECO:0000259" key="2">
    <source>
        <dbReference type="PROSITE" id="PS51208"/>
    </source>
</evidence>
<dbReference type="PROSITE" id="PS51208">
    <property type="entry name" value="AUTOTRANSPORTER"/>
    <property type="match status" value="1"/>
</dbReference>
<name>A0A2X0VRG9_9GAMM</name>
<dbReference type="InterPro" id="IPR005546">
    <property type="entry name" value="Autotransporte_beta"/>
</dbReference>
<dbReference type="SUPFAM" id="SSF103515">
    <property type="entry name" value="Autotransporter"/>
    <property type="match status" value="1"/>
</dbReference>
<evidence type="ECO:0000313" key="4">
    <source>
        <dbReference type="Proteomes" id="UP000250086"/>
    </source>
</evidence>
<feature type="compositionally biased region" description="Polar residues" evidence="1">
    <location>
        <begin position="525"/>
        <end position="537"/>
    </location>
</feature>
<reference evidence="3 4" key="1">
    <citation type="submission" date="2018-06" db="EMBL/GenBank/DDBJ databases">
        <authorList>
            <consortium name="Pathogen Informatics"/>
            <person name="Doyle S."/>
        </authorList>
    </citation>
    <scope>NUCLEOTIDE SEQUENCE [LARGE SCALE GENOMIC DNA]</scope>
    <source>
        <strain evidence="3 4">NCTC13093</strain>
    </source>
</reference>
<dbReference type="Pfam" id="PF03797">
    <property type="entry name" value="Autotransporter"/>
    <property type="match status" value="1"/>
</dbReference>
<gene>
    <name evidence="3" type="ORF">NCTC13093_01775</name>
</gene>
<dbReference type="SMART" id="SM00869">
    <property type="entry name" value="Autotransporter"/>
    <property type="match status" value="1"/>
</dbReference>
<dbReference type="EMBL" id="UAPV01000001">
    <property type="protein sequence ID" value="SPT70360.1"/>
    <property type="molecule type" value="Genomic_DNA"/>
</dbReference>
<dbReference type="AlphaFoldDB" id="A0A2X0VRG9"/>
<dbReference type="NCBIfam" id="TIGR01414">
    <property type="entry name" value="autotrans_barl"/>
    <property type="match status" value="1"/>
</dbReference>
<dbReference type="Gene3D" id="2.40.128.130">
    <property type="entry name" value="Autotransporter beta-domain"/>
    <property type="match status" value="1"/>
</dbReference>
<dbReference type="Proteomes" id="UP000250086">
    <property type="component" value="Unassembled WGS sequence"/>
</dbReference>
<accession>A0A2X0VRG9</accession>